<feature type="transmembrane region" description="Helical" evidence="11">
    <location>
        <begin position="365"/>
        <end position="390"/>
    </location>
</feature>
<feature type="transmembrane region" description="Helical" evidence="11">
    <location>
        <begin position="411"/>
        <end position="430"/>
    </location>
</feature>
<dbReference type="NCBIfam" id="TIGR00054">
    <property type="entry name" value="RIP metalloprotease RseP"/>
    <property type="match status" value="1"/>
</dbReference>
<feature type="transmembrane region" description="Helical" evidence="11">
    <location>
        <begin position="12"/>
        <end position="34"/>
    </location>
</feature>
<name>A0A0A2GAJ9_9PORP</name>
<evidence type="ECO:0000259" key="12">
    <source>
        <dbReference type="PROSITE" id="PS50106"/>
    </source>
</evidence>
<evidence type="ECO:0000313" key="14">
    <source>
        <dbReference type="Proteomes" id="UP000030134"/>
    </source>
</evidence>
<evidence type="ECO:0000256" key="3">
    <source>
        <dbReference type="ARBA" id="ARBA00007931"/>
    </source>
</evidence>
<dbReference type="InterPro" id="IPR008915">
    <property type="entry name" value="Peptidase_M50"/>
</dbReference>
<dbReference type="RefSeq" id="WP_036884474.1">
    <property type="nucleotide sequence ID" value="NZ_JQZW01000012.1"/>
</dbReference>
<keyword evidence="11" id="KW-0479">Metal-binding</keyword>
<dbReference type="Proteomes" id="UP000030134">
    <property type="component" value="Unassembled WGS sequence"/>
</dbReference>
<protein>
    <recommendedName>
        <fullName evidence="11">Zinc metalloprotease</fullName>
        <ecNumber evidence="11">3.4.24.-</ecNumber>
    </recommendedName>
</protein>
<dbReference type="Gene3D" id="2.30.42.10">
    <property type="match status" value="2"/>
</dbReference>
<dbReference type="InterPro" id="IPR004387">
    <property type="entry name" value="Pept_M50_Zn"/>
</dbReference>
<proteinExistence type="inferred from homology"/>
<feature type="transmembrane region" description="Helical" evidence="11">
    <location>
        <begin position="107"/>
        <end position="128"/>
    </location>
</feature>
<dbReference type="InterPro" id="IPR036034">
    <property type="entry name" value="PDZ_sf"/>
</dbReference>
<evidence type="ECO:0000256" key="6">
    <source>
        <dbReference type="ARBA" id="ARBA00022801"/>
    </source>
</evidence>
<dbReference type="EMBL" id="JQZW01000012">
    <property type="protein sequence ID" value="KGN97479.1"/>
    <property type="molecule type" value="Genomic_DNA"/>
</dbReference>
<sequence length="440" mass="49601">MLLVVLMKAFQLMLSFTLLVFVHELGHFLAARLFGVRVERFFLFFDMGKPLLRYKSPRSGTVYGIGWLPLGGYCSMSGMVDERFIMHNESTHPQAYEFRAKPAWQRLIIMIGGIVFNLILAVILYTGISFHWGDYRLWSDQVSSGMSFSPTAQKVGFQDNDIILSADGKRLDVFSDAFYRSVITAQQVKVLRNGEELTITIPADMMQRVISDKAGLMGVQIPFVIDSVLAHSPAQKIGLLKGDRLLRVDSTEIKDAVDAQLLFKNAPMVEREIVVARNDEEIYLSIQPDSAGYIGVSLSSINAVYPVEKVKYSIVESVPAGIRKALRTLKNYVGDMKYVFTKEGASQMGGLLSIGNLFPKMFDWYSFWSITALLSIILAFMNFLPIPMLDGGYIMFTLWEIITRRRVSDKAILKANRIGLIFLLLLLLYANGNDLLRAFF</sequence>
<dbReference type="PANTHER" id="PTHR42837:SF2">
    <property type="entry name" value="MEMBRANE METALLOPROTEASE ARASP2, CHLOROPLASTIC-RELATED"/>
    <property type="match status" value="1"/>
</dbReference>
<evidence type="ECO:0000256" key="11">
    <source>
        <dbReference type="RuleBase" id="RU362031"/>
    </source>
</evidence>
<keyword evidence="6 11" id="KW-0378">Hydrolase</keyword>
<keyword evidence="8 11" id="KW-1133">Transmembrane helix</keyword>
<comment type="cofactor">
    <cofactor evidence="1 11">
        <name>Zn(2+)</name>
        <dbReference type="ChEBI" id="CHEBI:29105"/>
    </cofactor>
</comment>
<dbReference type="CDD" id="cd06163">
    <property type="entry name" value="S2P-M50_PDZ_RseP-like"/>
    <property type="match status" value="1"/>
</dbReference>
<dbReference type="SUPFAM" id="SSF50156">
    <property type="entry name" value="PDZ domain-like"/>
    <property type="match status" value="2"/>
</dbReference>
<dbReference type="GO" id="GO:0006508">
    <property type="term" value="P:proteolysis"/>
    <property type="evidence" value="ECO:0007669"/>
    <property type="project" value="UniProtKB-KW"/>
</dbReference>
<keyword evidence="9 11" id="KW-0482">Metalloprotease</keyword>
<evidence type="ECO:0000256" key="9">
    <source>
        <dbReference type="ARBA" id="ARBA00023049"/>
    </source>
</evidence>
<dbReference type="GO" id="GO:0016020">
    <property type="term" value="C:membrane"/>
    <property type="evidence" value="ECO:0007669"/>
    <property type="project" value="UniProtKB-SubCell"/>
</dbReference>
<gene>
    <name evidence="13" type="ORF">HQ36_06160</name>
</gene>
<evidence type="ECO:0000256" key="8">
    <source>
        <dbReference type="ARBA" id="ARBA00022989"/>
    </source>
</evidence>
<dbReference type="PANTHER" id="PTHR42837">
    <property type="entry name" value="REGULATOR OF SIGMA-E PROTEASE RSEP"/>
    <property type="match status" value="1"/>
</dbReference>
<dbReference type="PROSITE" id="PS50106">
    <property type="entry name" value="PDZ"/>
    <property type="match status" value="1"/>
</dbReference>
<dbReference type="eggNOG" id="COG0750">
    <property type="taxonomic scope" value="Bacteria"/>
</dbReference>
<dbReference type="STRING" id="266762.HQ36_06160"/>
<keyword evidence="14" id="KW-1185">Reference proteome</keyword>
<dbReference type="InterPro" id="IPR041489">
    <property type="entry name" value="PDZ_6"/>
</dbReference>
<dbReference type="OrthoDB" id="9782003at2"/>
<organism evidence="13 14">
    <name type="scientific">Porphyromonas gingivicanis</name>
    <dbReference type="NCBI Taxonomy" id="266762"/>
    <lineage>
        <taxon>Bacteria</taxon>
        <taxon>Pseudomonadati</taxon>
        <taxon>Bacteroidota</taxon>
        <taxon>Bacteroidia</taxon>
        <taxon>Bacteroidales</taxon>
        <taxon>Porphyromonadaceae</taxon>
        <taxon>Porphyromonas</taxon>
    </lineage>
</organism>
<evidence type="ECO:0000256" key="10">
    <source>
        <dbReference type="ARBA" id="ARBA00023136"/>
    </source>
</evidence>
<keyword evidence="5 11" id="KW-0812">Transmembrane</keyword>
<dbReference type="GO" id="GO:0046872">
    <property type="term" value="F:metal ion binding"/>
    <property type="evidence" value="ECO:0007669"/>
    <property type="project" value="UniProtKB-KW"/>
</dbReference>
<keyword evidence="4 13" id="KW-0645">Protease</keyword>
<reference evidence="13 14" key="1">
    <citation type="submission" date="2014-08" db="EMBL/GenBank/DDBJ databases">
        <title>Porphyromonas gingivicanis strain:COT-022_OH1391 Genome sequencing.</title>
        <authorList>
            <person name="Wallis C."/>
            <person name="Deusch O."/>
            <person name="O'Flynn C."/>
            <person name="Davis I."/>
            <person name="Jospin G."/>
            <person name="Darling A.E."/>
            <person name="Coil D.A."/>
            <person name="Alexiev A."/>
            <person name="Horsfall A."/>
            <person name="Kirkwood N."/>
            <person name="Harris S."/>
            <person name="Eisen J.A."/>
        </authorList>
    </citation>
    <scope>NUCLEOTIDE SEQUENCE [LARGE SCALE GENOMIC DNA]</scope>
    <source>
        <strain evidence="14">COT-022 OH1391</strain>
    </source>
</reference>
<dbReference type="EC" id="3.4.24.-" evidence="11"/>
<evidence type="ECO:0000256" key="7">
    <source>
        <dbReference type="ARBA" id="ARBA00022833"/>
    </source>
</evidence>
<evidence type="ECO:0000256" key="2">
    <source>
        <dbReference type="ARBA" id="ARBA00004141"/>
    </source>
</evidence>
<evidence type="ECO:0000256" key="1">
    <source>
        <dbReference type="ARBA" id="ARBA00001947"/>
    </source>
</evidence>
<comment type="similarity">
    <text evidence="3 11">Belongs to the peptidase M50B family.</text>
</comment>
<keyword evidence="7 11" id="KW-0862">Zinc</keyword>
<comment type="subcellular location">
    <subcellularLocation>
        <location evidence="2">Membrane</location>
        <topology evidence="2">Multi-pass membrane protein</topology>
    </subcellularLocation>
</comment>
<dbReference type="Pfam" id="PF02163">
    <property type="entry name" value="Peptidase_M50"/>
    <property type="match status" value="1"/>
</dbReference>
<feature type="domain" description="PDZ" evidence="12">
    <location>
        <begin position="206"/>
        <end position="290"/>
    </location>
</feature>
<keyword evidence="10 11" id="KW-0472">Membrane</keyword>
<dbReference type="InterPro" id="IPR001478">
    <property type="entry name" value="PDZ"/>
</dbReference>
<accession>A0A0A2GAJ9</accession>
<dbReference type="Pfam" id="PF17820">
    <property type="entry name" value="PDZ_6"/>
    <property type="match status" value="1"/>
</dbReference>
<dbReference type="GO" id="GO:0004222">
    <property type="term" value="F:metalloendopeptidase activity"/>
    <property type="evidence" value="ECO:0007669"/>
    <property type="project" value="InterPro"/>
</dbReference>
<dbReference type="AlphaFoldDB" id="A0A0A2GAJ9"/>
<comment type="caution">
    <text evidence="13">The sequence shown here is derived from an EMBL/GenBank/DDBJ whole genome shotgun (WGS) entry which is preliminary data.</text>
</comment>
<evidence type="ECO:0000313" key="13">
    <source>
        <dbReference type="EMBL" id="KGN97479.1"/>
    </source>
</evidence>
<evidence type="ECO:0000256" key="4">
    <source>
        <dbReference type="ARBA" id="ARBA00022670"/>
    </source>
</evidence>
<evidence type="ECO:0000256" key="5">
    <source>
        <dbReference type="ARBA" id="ARBA00022692"/>
    </source>
</evidence>